<dbReference type="Proteomes" id="UP001501676">
    <property type="component" value="Unassembled WGS sequence"/>
</dbReference>
<dbReference type="InterPro" id="IPR008000">
    <property type="entry name" value="Rham/fucose_mutarotase"/>
</dbReference>
<dbReference type="InterPro" id="IPR011008">
    <property type="entry name" value="Dimeric_a/b-barrel"/>
</dbReference>
<evidence type="ECO:0000313" key="2">
    <source>
        <dbReference type="EMBL" id="GAA3388420.1"/>
    </source>
</evidence>
<feature type="region of interest" description="Disordered" evidence="1">
    <location>
        <begin position="89"/>
        <end position="119"/>
    </location>
</feature>
<name>A0ABP6SZL3_9ACTN</name>
<dbReference type="Pfam" id="PF05336">
    <property type="entry name" value="rhaM"/>
    <property type="match status" value="1"/>
</dbReference>
<keyword evidence="3" id="KW-1185">Reference proteome</keyword>
<dbReference type="EMBL" id="BAAAYN010000023">
    <property type="protein sequence ID" value="GAA3388420.1"/>
    <property type="molecule type" value="Genomic_DNA"/>
</dbReference>
<evidence type="ECO:0000313" key="3">
    <source>
        <dbReference type="Proteomes" id="UP001501676"/>
    </source>
</evidence>
<accession>A0ABP6SZL3</accession>
<dbReference type="Gene3D" id="3.30.70.100">
    <property type="match status" value="1"/>
</dbReference>
<dbReference type="PANTHER" id="PTHR34389">
    <property type="entry name" value="L-RHAMNOSE MUTAROTASE"/>
    <property type="match status" value="1"/>
</dbReference>
<feature type="compositionally biased region" description="Basic and acidic residues" evidence="1">
    <location>
        <begin position="105"/>
        <end position="119"/>
    </location>
</feature>
<comment type="caution">
    <text evidence="2">The sequence shown here is derived from an EMBL/GenBank/DDBJ whole genome shotgun (WGS) entry which is preliminary data.</text>
</comment>
<dbReference type="RefSeq" id="WP_345729138.1">
    <property type="nucleotide sequence ID" value="NZ_BAAAYN010000023.1"/>
</dbReference>
<dbReference type="SUPFAM" id="SSF54909">
    <property type="entry name" value="Dimeric alpha+beta barrel"/>
    <property type="match status" value="1"/>
</dbReference>
<proteinExistence type="predicted"/>
<organism evidence="2 3">
    <name type="scientific">Cryptosporangium minutisporangium</name>
    <dbReference type="NCBI Taxonomy" id="113569"/>
    <lineage>
        <taxon>Bacteria</taxon>
        <taxon>Bacillati</taxon>
        <taxon>Actinomycetota</taxon>
        <taxon>Actinomycetes</taxon>
        <taxon>Cryptosporangiales</taxon>
        <taxon>Cryptosporangiaceae</taxon>
        <taxon>Cryptosporangium</taxon>
    </lineage>
</organism>
<evidence type="ECO:0000256" key="1">
    <source>
        <dbReference type="SAM" id="MobiDB-lite"/>
    </source>
</evidence>
<sequence length="119" mass="13820">MKRYGTVIRLRPERREEYLALHAAVWPSVEATLRSTGIRNYTIFLHDDLLFGYYEYHGDDFAADQARIAADPETRRWWALTDPCQERLPDAPPGAQWSPATEVWHLPDEPTSGHRTEEP</sequence>
<gene>
    <name evidence="2" type="ORF">GCM10020369_34530</name>
</gene>
<reference evidence="3" key="1">
    <citation type="journal article" date="2019" name="Int. J. Syst. Evol. Microbiol.">
        <title>The Global Catalogue of Microorganisms (GCM) 10K type strain sequencing project: providing services to taxonomists for standard genome sequencing and annotation.</title>
        <authorList>
            <consortium name="The Broad Institute Genomics Platform"/>
            <consortium name="The Broad Institute Genome Sequencing Center for Infectious Disease"/>
            <person name="Wu L."/>
            <person name="Ma J."/>
        </authorList>
    </citation>
    <scope>NUCLEOTIDE SEQUENCE [LARGE SCALE GENOMIC DNA]</scope>
    <source>
        <strain evidence="3">JCM 9458</strain>
    </source>
</reference>
<protein>
    <submittedName>
        <fullName evidence="2">L-rhamnose mutarotase</fullName>
    </submittedName>
</protein>
<dbReference type="PANTHER" id="PTHR34389:SF2">
    <property type="entry name" value="L-RHAMNOSE MUTAROTASE"/>
    <property type="match status" value="1"/>
</dbReference>